<keyword evidence="1 4" id="KW-0808">Transferase</keyword>
<reference evidence="5" key="1">
    <citation type="journal article" date="2013" name="BMC Microbiol.">
        <title>Taxonomy and evolution of bacteriochlorophyll a-containing members of the OM60/NOR5 clade of marine gammaproteobacteria: description of Luminiphilus syltensis gen. nov., sp. nov., reclassification of Haliea rubra as Pseudohaliea rubra gen. nov., comb. nov., and emendation of Chromatocurvus halotolerans.</title>
        <authorList>
            <person name="Spring S."/>
            <person name="Riedel T."/>
            <person name="Sproer C."/>
            <person name="Yan S."/>
            <person name="Harder J."/>
            <person name="Fuchs B.M."/>
        </authorList>
    </citation>
    <scope>NUCLEOTIDE SEQUENCE [LARGE SCALE GENOMIC DNA]</scope>
    <source>
        <strain evidence="5">NOR51-B</strain>
    </source>
</reference>
<dbReference type="STRING" id="565045.NOR51B_2938"/>
<dbReference type="PANTHER" id="PTHR46401">
    <property type="entry name" value="GLYCOSYLTRANSFERASE WBBK-RELATED"/>
    <property type="match status" value="1"/>
</dbReference>
<name>B8KUL4_9GAMM</name>
<dbReference type="Pfam" id="PF00534">
    <property type="entry name" value="Glycos_transf_1"/>
    <property type="match status" value="1"/>
</dbReference>
<dbReference type="GO" id="GO:0009103">
    <property type="term" value="P:lipopolysaccharide biosynthetic process"/>
    <property type="evidence" value="ECO:0007669"/>
    <property type="project" value="TreeGrafter"/>
</dbReference>
<dbReference type="CDD" id="cd03801">
    <property type="entry name" value="GT4_PimA-like"/>
    <property type="match status" value="1"/>
</dbReference>
<dbReference type="RefSeq" id="WP_009021726.1">
    <property type="nucleotide sequence ID" value="NZ_DS999411.1"/>
</dbReference>
<evidence type="ECO:0000256" key="1">
    <source>
        <dbReference type="ARBA" id="ARBA00022679"/>
    </source>
</evidence>
<dbReference type="PANTHER" id="PTHR46401:SF2">
    <property type="entry name" value="GLYCOSYLTRANSFERASE WBBK-RELATED"/>
    <property type="match status" value="1"/>
</dbReference>
<dbReference type="Proteomes" id="UP000004699">
    <property type="component" value="Unassembled WGS sequence"/>
</dbReference>
<dbReference type="SUPFAM" id="SSF53756">
    <property type="entry name" value="UDP-Glycosyltransferase/glycogen phosphorylase"/>
    <property type="match status" value="1"/>
</dbReference>
<accession>B8KUL4</accession>
<evidence type="ECO:0000313" key="5">
    <source>
        <dbReference type="Proteomes" id="UP000004699"/>
    </source>
</evidence>
<dbReference type="Pfam" id="PF13439">
    <property type="entry name" value="Glyco_transf_4"/>
    <property type="match status" value="1"/>
</dbReference>
<gene>
    <name evidence="4" type="ORF">NOR51B_2938</name>
</gene>
<dbReference type="GO" id="GO:0016757">
    <property type="term" value="F:glycosyltransferase activity"/>
    <property type="evidence" value="ECO:0007669"/>
    <property type="project" value="InterPro"/>
</dbReference>
<dbReference type="HOGENOM" id="CLU_009583_27_4_6"/>
<dbReference type="InterPro" id="IPR028098">
    <property type="entry name" value="Glyco_trans_4-like_N"/>
</dbReference>
<dbReference type="AlphaFoldDB" id="B8KUL4"/>
<dbReference type="EMBL" id="DS999411">
    <property type="protein sequence ID" value="EED36985.1"/>
    <property type="molecule type" value="Genomic_DNA"/>
</dbReference>
<evidence type="ECO:0000259" key="3">
    <source>
        <dbReference type="Pfam" id="PF13439"/>
    </source>
</evidence>
<dbReference type="eggNOG" id="COG0438">
    <property type="taxonomic scope" value="Bacteria"/>
</dbReference>
<dbReference type="InterPro" id="IPR001296">
    <property type="entry name" value="Glyco_trans_1"/>
</dbReference>
<feature type="domain" description="Glycosyltransferase subfamily 4-like N-terminal" evidence="3">
    <location>
        <begin position="24"/>
        <end position="223"/>
    </location>
</feature>
<feature type="domain" description="Glycosyl transferase family 1" evidence="2">
    <location>
        <begin position="242"/>
        <end position="389"/>
    </location>
</feature>
<evidence type="ECO:0000313" key="4">
    <source>
        <dbReference type="EMBL" id="EED36985.1"/>
    </source>
</evidence>
<evidence type="ECO:0000259" key="2">
    <source>
        <dbReference type="Pfam" id="PF00534"/>
    </source>
</evidence>
<organism evidence="4 5">
    <name type="scientific">Luminiphilus syltensis NOR5-1B</name>
    <dbReference type="NCBI Taxonomy" id="565045"/>
    <lineage>
        <taxon>Bacteria</taxon>
        <taxon>Pseudomonadati</taxon>
        <taxon>Pseudomonadota</taxon>
        <taxon>Gammaproteobacteria</taxon>
        <taxon>Cellvibrionales</taxon>
        <taxon>Halieaceae</taxon>
        <taxon>Luminiphilus</taxon>
    </lineage>
</organism>
<sequence>MPPVATGIPLRIALLGYRSSPYSGGQGVYLKYLSRGLKHLGHEVSVISGPPYPELDEGVALVKLPSLDLYQNGLRSLRTHHLSDRLAIIEWLSKLSGGFAEPWTFGERAREWLLAHRDQFDVVHDNQTLADGIFDIQKAGIPLITTIHHPISRDLRHALQQEPQLHRRLFLRRWHLFLRMQSRVARKLNHLVTVSTPSRDDIVSDFGVDSSRLSVLPNGVDTALYRPLPGVRRHHCQIMAIASADVPMKGLSVLLRAASELLAHFPDLQLLLVAKPRPGGETERLIDALDLSARVRFVSDISDEELVRHYAESTLAVVPSLYEGFGLPAVEAMACGVPLVSSDGGALAEVVGDGGVLVPAGNAGALAGAVAGLLSNPEKRQQLAKRARARAEQRFCWNVCAAKMVDHYRRVIASC</sequence>
<keyword evidence="5" id="KW-1185">Reference proteome</keyword>
<proteinExistence type="predicted"/>
<dbReference type="Gene3D" id="3.40.50.2000">
    <property type="entry name" value="Glycogen Phosphorylase B"/>
    <property type="match status" value="2"/>
</dbReference>
<protein>
    <submittedName>
        <fullName evidence="4">Glycosyl transferase, group 1</fullName>
    </submittedName>
</protein>